<dbReference type="PANTHER" id="PTHR43280">
    <property type="entry name" value="ARAC-FAMILY TRANSCRIPTIONAL REGULATOR"/>
    <property type="match status" value="1"/>
</dbReference>
<evidence type="ECO:0000256" key="2">
    <source>
        <dbReference type="ARBA" id="ARBA00023125"/>
    </source>
</evidence>
<keyword evidence="1" id="KW-0805">Transcription regulation</keyword>
<dbReference type="InterPro" id="IPR018062">
    <property type="entry name" value="HTH_AraC-typ_CS"/>
</dbReference>
<dbReference type="Gene3D" id="3.40.50.880">
    <property type="match status" value="1"/>
</dbReference>
<dbReference type="EMBL" id="CP022098">
    <property type="protein sequence ID" value="ATB41615.1"/>
    <property type="molecule type" value="Genomic_DNA"/>
</dbReference>
<dbReference type="Proteomes" id="UP000217257">
    <property type="component" value="Chromosome"/>
</dbReference>
<dbReference type="PROSITE" id="PS01124">
    <property type="entry name" value="HTH_ARAC_FAMILY_2"/>
    <property type="match status" value="1"/>
</dbReference>
<keyword evidence="2" id="KW-0238">DNA-binding</keyword>
<dbReference type="GO" id="GO:0003700">
    <property type="term" value="F:DNA-binding transcription factor activity"/>
    <property type="evidence" value="ECO:0007669"/>
    <property type="project" value="InterPro"/>
</dbReference>
<dbReference type="Pfam" id="PF12833">
    <property type="entry name" value="HTH_18"/>
    <property type="match status" value="1"/>
</dbReference>
<reference evidence="5 6" key="1">
    <citation type="submission" date="2017-06" db="EMBL/GenBank/DDBJ databases">
        <title>Sequencing and comparative analysis of myxobacterial genomes.</title>
        <authorList>
            <person name="Rupp O."/>
            <person name="Goesmann A."/>
            <person name="Sogaard-Andersen L."/>
        </authorList>
    </citation>
    <scope>NUCLEOTIDE SEQUENCE [LARGE SCALE GENOMIC DNA]</scope>
    <source>
        <strain evidence="5 6">DSM 52655</strain>
    </source>
</reference>
<dbReference type="PANTHER" id="PTHR43280:SF2">
    <property type="entry name" value="HTH-TYPE TRANSCRIPTIONAL REGULATOR EXSA"/>
    <property type="match status" value="1"/>
</dbReference>
<dbReference type="PROSITE" id="PS00041">
    <property type="entry name" value="HTH_ARAC_FAMILY_1"/>
    <property type="match status" value="1"/>
</dbReference>
<proteinExistence type="predicted"/>
<dbReference type="AlphaFoldDB" id="A0A250JCJ2"/>
<dbReference type="SMART" id="SM00342">
    <property type="entry name" value="HTH_ARAC"/>
    <property type="match status" value="1"/>
</dbReference>
<evidence type="ECO:0000256" key="1">
    <source>
        <dbReference type="ARBA" id="ARBA00023015"/>
    </source>
</evidence>
<evidence type="ECO:0000313" key="5">
    <source>
        <dbReference type="EMBL" id="ATB41615.1"/>
    </source>
</evidence>
<accession>A0A250JCJ2</accession>
<dbReference type="InterPro" id="IPR009057">
    <property type="entry name" value="Homeodomain-like_sf"/>
</dbReference>
<dbReference type="SUPFAM" id="SSF52317">
    <property type="entry name" value="Class I glutamine amidotransferase-like"/>
    <property type="match status" value="1"/>
</dbReference>
<dbReference type="InterPro" id="IPR029062">
    <property type="entry name" value="Class_I_gatase-like"/>
</dbReference>
<dbReference type="InterPro" id="IPR018060">
    <property type="entry name" value="HTH_AraC"/>
</dbReference>
<evidence type="ECO:0000256" key="3">
    <source>
        <dbReference type="ARBA" id="ARBA00023163"/>
    </source>
</evidence>
<keyword evidence="3" id="KW-0804">Transcription</keyword>
<sequence>MFLHLILDGVADSALGVALDVVATAAHFTQSGRAPLPHGGKALLQRVVSLDGEPVRSAAGRSVAVDGAFSPRALREGDVVLLPGVFSAGARTVEKLLAREDARRAAELLAKAASKDVTLAASCSATFVLAASGVLDGRSATTSWWLAPEFARRFPKVSLSAERMVVDEGSIITAGAALAHVDLTLTIVARMIGPSLPHLVTRYLVLDERSSQARYMVHEHLRASDPAVLAIERFVAENVERQLSLKELARAAQVSSRTLARRVRTSLGMTPLEFVHRLRVRRAIHLLETTRYAIEDIAARVGYADAAAFRRVFRRYTGESPRQLREPGG</sequence>
<dbReference type="SUPFAM" id="SSF46689">
    <property type="entry name" value="Homeodomain-like"/>
    <property type="match status" value="2"/>
</dbReference>
<dbReference type="PRINTS" id="PR00032">
    <property type="entry name" value="HTHARAC"/>
</dbReference>
<dbReference type="Pfam" id="PF01965">
    <property type="entry name" value="DJ-1_PfpI"/>
    <property type="match status" value="1"/>
</dbReference>
<protein>
    <submittedName>
        <fullName evidence="5">AraC family transcriptional regulator</fullName>
    </submittedName>
</protein>
<name>A0A250JCJ2_9BACT</name>
<dbReference type="GO" id="GO:0043565">
    <property type="term" value="F:sequence-specific DNA binding"/>
    <property type="evidence" value="ECO:0007669"/>
    <property type="project" value="InterPro"/>
</dbReference>
<dbReference type="InterPro" id="IPR002818">
    <property type="entry name" value="DJ-1/PfpI"/>
</dbReference>
<dbReference type="KEGG" id="cfus:CYFUS_007082"/>
<dbReference type="InterPro" id="IPR020449">
    <property type="entry name" value="Tscrpt_reg_AraC-type_HTH"/>
</dbReference>
<dbReference type="Gene3D" id="1.10.10.60">
    <property type="entry name" value="Homeodomain-like"/>
    <property type="match status" value="1"/>
</dbReference>
<evidence type="ECO:0000259" key="4">
    <source>
        <dbReference type="PROSITE" id="PS01124"/>
    </source>
</evidence>
<evidence type="ECO:0000313" key="6">
    <source>
        <dbReference type="Proteomes" id="UP000217257"/>
    </source>
</evidence>
<organism evidence="5 6">
    <name type="scientific">Cystobacter fuscus</name>
    <dbReference type="NCBI Taxonomy" id="43"/>
    <lineage>
        <taxon>Bacteria</taxon>
        <taxon>Pseudomonadati</taxon>
        <taxon>Myxococcota</taxon>
        <taxon>Myxococcia</taxon>
        <taxon>Myxococcales</taxon>
        <taxon>Cystobacterineae</taxon>
        <taxon>Archangiaceae</taxon>
        <taxon>Cystobacter</taxon>
    </lineage>
</organism>
<gene>
    <name evidence="5" type="ORF">CYFUS_007082</name>
</gene>
<feature type="domain" description="HTH araC/xylS-type" evidence="4">
    <location>
        <begin position="229"/>
        <end position="327"/>
    </location>
</feature>